<dbReference type="Gene3D" id="3.10.20.90">
    <property type="entry name" value="Phosphatidylinositol 3-kinase Catalytic Subunit, Chain A, domain 1"/>
    <property type="match status" value="1"/>
</dbReference>
<dbReference type="FunFam" id="1.25.40.10:FF:000800">
    <property type="entry name" value="Protein STABILIZED1"/>
    <property type="match status" value="1"/>
</dbReference>
<dbReference type="PROSITE" id="PS50053">
    <property type="entry name" value="UBIQUITIN_2"/>
    <property type="match status" value="1"/>
</dbReference>
<evidence type="ECO:0000259" key="7">
    <source>
        <dbReference type="PROSITE" id="PS50053"/>
    </source>
</evidence>
<evidence type="ECO:0000256" key="1">
    <source>
        <dbReference type="ARBA" id="ARBA00004123"/>
    </source>
</evidence>
<dbReference type="InterPro" id="IPR029071">
    <property type="entry name" value="Ubiquitin-like_domsf"/>
</dbReference>
<dbReference type="FunFam" id="1.25.40.10:FF:000384">
    <property type="entry name" value="Probable pre-mRNA splicing factor prp1"/>
    <property type="match status" value="1"/>
</dbReference>
<dbReference type="GO" id="GO:2000636">
    <property type="term" value="P:positive regulation of primary miRNA processing"/>
    <property type="evidence" value="ECO:0007669"/>
    <property type="project" value="TreeGrafter"/>
</dbReference>
<keyword evidence="3" id="KW-0677">Repeat</keyword>
<dbReference type="OrthoDB" id="440128at2759"/>
<dbReference type="PANTHER" id="PTHR11246:SF1">
    <property type="entry name" value="PRE-MRNA-PROCESSING FACTOR 6"/>
    <property type="match status" value="1"/>
</dbReference>
<feature type="region of interest" description="Disordered" evidence="6">
    <location>
        <begin position="109"/>
        <end position="176"/>
    </location>
</feature>
<dbReference type="GO" id="GO:0071013">
    <property type="term" value="C:catalytic step 2 spliceosome"/>
    <property type="evidence" value="ECO:0007669"/>
    <property type="project" value="TreeGrafter"/>
</dbReference>
<evidence type="ECO:0000313" key="9">
    <source>
        <dbReference type="Proteomes" id="UP000197138"/>
    </source>
</evidence>
<dbReference type="GeneID" id="116197424"/>
<organism evidence="8 9">
    <name type="scientific">Punica granatum</name>
    <name type="common">Pomegranate</name>
    <dbReference type="NCBI Taxonomy" id="22663"/>
    <lineage>
        <taxon>Eukaryota</taxon>
        <taxon>Viridiplantae</taxon>
        <taxon>Streptophyta</taxon>
        <taxon>Embryophyta</taxon>
        <taxon>Tracheophyta</taxon>
        <taxon>Spermatophyta</taxon>
        <taxon>Magnoliopsida</taxon>
        <taxon>eudicotyledons</taxon>
        <taxon>Gunneridae</taxon>
        <taxon>Pentapetalae</taxon>
        <taxon>rosids</taxon>
        <taxon>malvids</taxon>
        <taxon>Myrtales</taxon>
        <taxon>Lythraceae</taxon>
        <taxon>Punica</taxon>
    </lineage>
</organism>
<dbReference type="InterPro" id="IPR003107">
    <property type="entry name" value="HAT"/>
</dbReference>
<reference evidence="10" key="3">
    <citation type="journal article" date="2020" name="Plant Biotechnol. J.">
        <title>The pomegranate (Punica granatum L.) draft genome dissects genetic divergence between soft- and hard-seeded cultivars.</title>
        <authorList>
            <person name="Luo X."/>
            <person name="Li H."/>
            <person name="Wu Z."/>
            <person name="Yao W."/>
            <person name="Zhao P."/>
            <person name="Cao D."/>
            <person name="Yu H."/>
            <person name="Li K."/>
            <person name="Poudel K."/>
            <person name="Zhao D."/>
            <person name="Zhang F."/>
            <person name="Xia X."/>
            <person name="Chen L."/>
            <person name="Wang Q."/>
            <person name="Jing D."/>
            <person name="Cao S."/>
        </authorList>
    </citation>
    <scope>NUCLEOTIDE SEQUENCE [LARGE SCALE GENOMIC DNA]</scope>
</reference>
<accession>A0A218X1W3</accession>
<evidence type="ECO:0000256" key="6">
    <source>
        <dbReference type="SAM" id="MobiDB-lite"/>
    </source>
</evidence>
<evidence type="ECO:0000256" key="4">
    <source>
        <dbReference type="ARBA" id="ARBA00023187"/>
    </source>
</evidence>
<sequence>MVFVFAPNGKTICLHLNPSTATLHDLKLSLHSKSLIPPSLQRLILSSPLRLLTSQDSLLLSELGVGPNSTLTLHVPFLGGMQAPGVPPTRPRLEFLNSKPPPNYVAGLGRGATGFTTRSDIGPARAAPDLPDRSATTIGGAGAPSTGAGRGRGKGGEEEEDDEGDDKGYDENQKFDEFEGNDVGLFASAEYDEDDKEADAVWEAIDKRMDLRRKDRREARLKQEIEKYRASNPKITEQFADLKRKLHTLSAQEWDSIPEIGDYSLRNKKKRFESFVPVPDTLLEKARQEQEHVTALDPRSRAAGGTETPWAQTPVTDLTAVGEGRGTVLSLKLDRLSDSVSGLTVVDPKGYLTDLKSMKITSDAEISDIKKARLLLKSVTQTNPKHPPGWIAAARLEEVAGKIQAARQLIRKGCEECPKNEDVWIEACRLASPDEAKAVIARGVKSIPNSVKLWMQAAKLEHGDLNKSRVLRKGLEHIPDSVRLWKAVVELANEEDARLLLHRAVECCPLHVELWLALARLETYDNAKKVLNRARERLPKEPAIWITAAKLEEANGNTSMVGKIIERGIRALQREGVVIDREAWMKEAEAAERAGSVATCQAIIHNTIGIGVEEEDRKRTWVADAEECKKRGSIETARAIYAHALTVFLTKKSIWLKAAQLEKSHGTRESLDALLVKAVQYNPKAEVLWLMGAKEKWLAGDVPGARAILQEAYASIPNSEEIWLAAFKLEFENHEPERARMLLAKARERGGTERVWMKSAIVERELGNTAEERRLLDEGLQRFPSFFKLWLMLGQLEERFDHLDRAREAYESGLKHCPNCIPLWLSLAILEEKTKGLSKARAVLTVARKKNPQTPELWLAAIRAECRHGQRKEADNLMSKALQECPKSGILWAAKIEMSPRNERKRTSADALKNCDKDPHVIAAVAKLFWQDGKAEKARTWLNKAVTLAPDIGDFWALYYKLELQYGSEETKREVLERCVAAEPKHGEKWQVVAKALENSHQPTEAILKKVAVAIGREEIAAENNGKH</sequence>
<dbReference type="GO" id="GO:0046540">
    <property type="term" value="C:U4/U6 x U5 tri-snRNP complex"/>
    <property type="evidence" value="ECO:0007669"/>
    <property type="project" value="TreeGrafter"/>
</dbReference>
<dbReference type="SMART" id="SM00028">
    <property type="entry name" value="TPR"/>
    <property type="match status" value="4"/>
</dbReference>
<gene>
    <name evidence="11" type="primary">LOC116197424</name>
    <name evidence="8" type="ORF">CDL15_Pgr002811</name>
</gene>
<feature type="domain" description="Ubiquitin-like" evidence="7">
    <location>
        <begin position="20"/>
        <end position="80"/>
    </location>
</feature>
<evidence type="ECO:0000256" key="3">
    <source>
        <dbReference type="ARBA" id="ARBA00022737"/>
    </source>
</evidence>
<evidence type="ECO:0000256" key="5">
    <source>
        <dbReference type="ARBA" id="ARBA00023242"/>
    </source>
</evidence>
<keyword evidence="5" id="KW-0539">Nucleus</keyword>
<dbReference type="Pfam" id="PF13181">
    <property type="entry name" value="TPR_8"/>
    <property type="match status" value="1"/>
</dbReference>
<evidence type="ECO:0000256" key="2">
    <source>
        <dbReference type="ARBA" id="ARBA00022664"/>
    </source>
</evidence>
<dbReference type="Proteomes" id="UP000197138">
    <property type="component" value="Unassembled WGS sequence"/>
</dbReference>
<dbReference type="Pfam" id="PF06424">
    <property type="entry name" value="PRP1_N"/>
    <property type="match status" value="1"/>
</dbReference>
<dbReference type="RefSeq" id="XP_031383429.1">
    <property type="nucleotide sequence ID" value="XM_031527569.1"/>
</dbReference>
<dbReference type="GO" id="GO:0000244">
    <property type="term" value="P:spliceosomal tri-snRNP complex assembly"/>
    <property type="evidence" value="ECO:0007669"/>
    <property type="project" value="TreeGrafter"/>
</dbReference>
<dbReference type="FunFam" id="1.25.40.10:FF:000256">
    <property type="entry name" value="Probable pre-mRNA splicing factor prp1"/>
    <property type="match status" value="1"/>
</dbReference>
<comment type="subcellular location">
    <subcellularLocation>
        <location evidence="1">Nucleus</location>
    </subcellularLocation>
</comment>
<dbReference type="Pfam" id="PF13428">
    <property type="entry name" value="TPR_14"/>
    <property type="match status" value="2"/>
</dbReference>
<dbReference type="InterPro" id="IPR000626">
    <property type="entry name" value="Ubiquitin-like_dom"/>
</dbReference>
<reference evidence="8" key="2">
    <citation type="submission" date="2017-06" db="EMBL/GenBank/DDBJ databases">
        <title>The pomegranate genome and the genomics of punicalagin biosynthesis.</title>
        <authorList>
            <person name="Xu C."/>
        </authorList>
    </citation>
    <scope>NUCLEOTIDE SEQUENCE [LARGE SCALE GENOMIC DNA]</scope>
    <source>
        <tissue evidence="8">Fresh leaf</tissue>
    </source>
</reference>
<keyword evidence="10" id="KW-1185">Reference proteome</keyword>
<dbReference type="InterPro" id="IPR045075">
    <property type="entry name" value="Syf1-like"/>
</dbReference>
<dbReference type="GO" id="GO:0080188">
    <property type="term" value="P:gene silencing by siRNA-directed DNA methylation"/>
    <property type="evidence" value="ECO:0007669"/>
    <property type="project" value="TreeGrafter"/>
</dbReference>
<evidence type="ECO:0000313" key="10">
    <source>
        <dbReference type="Proteomes" id="UP000515151"/>
    </source>
</evidence>
<dbReference type="PANTHER" id="PTHR11246">
    <property type="entry name" value="PRE-MRNA SPLICING FACTOR"/>
    <property type="match status" value="1"/>
</dbReference>
<name>A0A218X1W3_PUNGR</name>
<dbReference type="FunFam" id="1.25.40.10:FF:000304">
    <property type="entry name" value="Putative Pre-mRNA-splicing factor prp1"/>
    <property type="match status" value="1"/>
</dbReference>
<feature type="region of interest" description="Disordered" evidence="6">
    <location>
        <begin position="287"/>
        <end position="311"/>
    </location>
</feature>
<reference evidence="11" key="4">
    <citation type="submission" date="2025-04" db="UniProtKB">
        <authorList>
            <consortium name="RefSeq"/>
        </authorList>
    </citation>
    <scope>IDENTIFICATION</scope>
    <source>
        <tissue evidence="11">Leaf</tissue>
    </source>
</reference>
<dbReference type="InterPro" id="IPR010491">
    <property type="entry name" value="PRP1_N"/>
</dbReference>
<evidence type="ECO:0000313" key="11">
    <source>
        <dbReference type="RefSeq" id="XP_031383429.1"/>
    </source>
</evidence>
<evidence type="ECO:0000313" key="8">
    <source>
        <dbReference type="EMBL" id="OWM78640.1"/>
    </source>
</evidence>
<keyword evidence="2" id="KW-0507">mRNA processing</keyword>
<dbReference type="SUPFAM" id="SSF54236">
    <property type="entry name" value="Ubiquitin-like"/>
    <property type="match status" value="1"/>
</dbReference>
<feature type="compositionally biased region" description="Basic and acidic residues" evidence="6">
    <location>
        <begin position="166"/>
        <end position="176"/>
    </location>
</feature>
<reference evidence="9" key="1">
    <citation type="journal article" date="2017" name="Plant J.">
        <title>The pomegranate (Punica granatum L.) genome and the genomics of punicalagin biosynthesis.</title>
        <authorList>
            <person name="Qin G."/>
            <person name="Xu C."/>
            <person name="Ming R."/>
            <person name="Tang H."/>
            <person name="Guyot R."/>
            <person name="Kramer E.M."/>
            <person name="Hu Y."/>
            <person name="Yi X."/>
            <person name="Qi Y."/>
            <person name="Xu X."/>
            <person name="Gao Z."/>
            <person name="Pan H."/>
            <person name="Jian J."/>
            <person name="Tian Y."/>
            <person name="Yue Z."/>
            <person name="Xu Y."/>
        </authorList>
    </citation>
    <scope>NUCLEOTIDE SEQUENCE [LARGE SCALE GENOMIC DNA]</scope>
    <source>
        <strain evidence="9">cv. Dabenzi</strain>
    </source>
</reference>
<keyword evidence="4" id="KW-0508">mRNA splicing</keyword>
<dbReference type="Proteomes" id="UP000515151">
    <property type="component" value="Chromosome 2"/>
</dbReference>
<dbReference type="InterPro" id="IPR011990">
    <property type="entry name" value="TPR-like_helical_dom_sf"/>
</dbReference>
<dbReference type="CDD" id="cd17039">
    <property type="entry name" value="Ubl_ubiquitin_like"/>
    <property type="match status" value="1"/>
</dbReference>
<dbReference type="Gene3D" id="1.25.40.10">
    <property type="entry name" value="Tetratricopeptide repeat domain"/>
    <property type="match status" value="4"/>
</dbReference>
<dbReference type="SMART" id="SM00386">
    <property type="entry name" value="HAT"/>
    <property type="match status" value="14"/>
</dbReference>
<dbReference type="InterPro" id="IPR019734">
    <property type="entry name" value="TPR_rpt"/>
</dbReference>
<dbReference type="AlphaFoldDB" id="A0A218X1W3"/>
<feature type="compositionally biased region" description="Basic and acidic residues" evidence="6">
    <location>
        <begin position="287"/>
        <end position="300"/>
    </location>
</feature>
<proteinExistence type="predicted"/>
<dbReference type="SUPFAM" id="SSF48452">
    <property type="entry name" value="TPR-like"/>
    <property type="match status" value="4"/>
</dbReference>
<protein>
    <submittedName>
        <fullName evidence="11">Protein STABILIZED1</fullName>
    </submittedName>
</protein>
<dbReference type="EMBL" id="MTKT01002492">
    <property type="protein sequence ID" value="OWM78640.1"/>
    <property type="molecule type" value="Genomic_DNA"/>
</dbReference>